<dbReference type="Proteomes" id="UP000275267">
    <property type="component" value="Unassembled WGS sequence"/>
</dbReference>
<name>A0A3L6SZB3_PANMI</name>
<dbReference type="EMBL" id="PQIB02000003">
    <property type="protein sequence ID" value="RLN29026.1"/>
    <property type="molecule type" value="Genomic_DNA"/>
</dbReference>
<protein>
    <recommendedName>
        <fullName evidence="1">F-box domain-containing protein</fullName>
    </recommendedName>
</protein>
<proteinExistence type="predicted"/>
<dbReference type="PANTHER" id="PTHR31672:SF2">
    <property type="entry name" value="F-BOX DOMAIN-CONTAINING PROTEIN"/>
    <property type="match status" value="1"/>
</dbReference>
<evidence type="ECO:0000313" key="3">
    <source>
        <dbReference type="Proteomes" id="UP000275267"/>
    </source>
</evidence>
<evidence type="ECO:0000259" key="1">
    <source>
        <dbReference type="SMART" id="SM00256"/>
    </source>
</evidence>
<dbReference type="Gene3D" id="1.20.1280.50">
    <property type="match status" value="1"/>
</dbReference>
<gene>
    <name evidence="2" type="ORF">C2845_PM05G27650</name>
</gene>
<dbReference type="AlphaFoldDB" id="A0A3L6SZB3"/>
<dbReference type="SUPFAM" id="SSF81383">
    <property type="entry name" value="F-box domain"/>
    <property type="match status" value="1"/>
</dbReference>
<dbReference type="Pfam" id="PF00646">
    <property type="entry name" value="F-box"/>
    <property type="match status" value="1"/>
</dbReference>
<dbReference type="InterPro" id="IPR001810">
    <property type="entry name" value="F-box_dom"/>
</dbReference>
<organism evidence="2 3">
    <name type="scientific">Panicum miliaceum</name>
    <name type="common">Proso millet</name>
    <name type="synonym">Broomcorn millet</name>
    <dbReference type="NCBI Taxonomy" id="4540"/>
    <lineage>
        <taxon>Eukaryota</taxon>
        <taxon>Viridiplantae</taxon>
        <taxon>Streptophyta</taxon>
        <taxon>Embryophyta</taxon>
        <taxon>Tracheophyta</taxon>
        <taxon>Spermatophyta</taxon>
        <taxon>Magnoliopsida</taxon>
        <taxon>Liliopsida</taxon>
        <taxon>Poales</taxon>
        <taxon>Poaceae</taxon>
        <taxon>PACMAD clade</taxon>
        <taxon>Panicoideae</taxon>
        <taxon>Panicodae</taxon>
        <taxon>Paniceae</taxon>
        <taxon>Panicinae</taxon>
        <taxon>Panicum</taxon>
        <taxon>Panicum sect. Panicum</taxon>
    </lineage>
</organism>
<dbReference type="InterPro" id="IPR050796">
    <property type="entry name" value="SCF_F-box_component"/>
</dbReference>
<dbReference type="PANTHER" id="PTHR31672">
    <property type="entry name" value="BNACNNG10540D PROTEIN"/>
    <property type="match status" value="1"/>
</dbReference>
<comment type="caution">
    <text evidence="2">The sequence shown here is derived from an EMBL/GenBank/DDBJ whole genome shotgun (WGS) entry which is preliminary data.</text>
</comment>
<reference evidence="3" key="1">
    <citation type="journal article" date="2019" name="Nat. Commun.">
        <title>The genome of broomcorn millet.</title>
        <authorList>
            <person name="Zou C."/>
            <person name="Miki D."/>
            <person name="Li D."/>
            <person name="Tang Q."/>
            <person name="Xiao L."/>
            <person name="Rajput S."/>
            <person name="Deng P."/>
            <person name="Jia W."/>
            <person name="Huang R."/>
            <person name="Zhang M."/>
            <person name="Sun Y."/>
            <person name="Hu J."/>
            <person name="Fu X."/>
            <person name="Schnable P.S."/>
            <person name="Li F."/>
            <person name="Zhang H."/>
            <person name="Feng B."/>
            <person name="Zhu X."/>
            <person name="Liu R."/>
            <person name="Schnable J.C."/>
            <person name="Zhu J.-K."/>
            <person name="Zhang H."/>
        </authorList>
    </citation>
    <scope>NUCLEOTIDE SEQUENCE [LARGE SCALE GENOMIC DNA]</scope>
</reference>
<dbReference type="STRING" id="4540.A0A3L6SZB3"/>
<dbReference type="InterPro" id="IPR036047">
    <property type="entry name" value="F-box-like_dom_sf"/>
</dbReference>
<dbReference type="OrthoDB" id="692435at2759"/>
<dbReference type="SMART" id="SM00256">
    <property type="entry name" value="FBOX"/>
    <property type="match status" value="1"/>
</dbReference>
<sequence length="267" mass="30529">MHALCDDALAEILVRLPSKSVLRCRAVCRSWRRITTGRSFLADHAARRPPEMITLTSPPRTRTWEVNAVPLDPRPTERPARSRLFYRRQFAGDGTWTPHFFNVLYSLDGLVVPHQPPGIYIVCNPITRQWTNLPVLAPEPCFNTFACGFYLHASSGEYRLLCHGVEEEEEEARITGGSIWNRKRHYYGLSPGGTLPRRLGRAPLPTDPYRSTKYEVPVSHRGTLRCWCSTRFPRRPGSCRGRRSEPAIRRGRCWSSTGSSAWRPCRV</sequence>
<evidence type="ECO:0000313" key="2">
    <source>
        <dbReference type="EMBL" id="RLN29026.1"/>
    </source>
</evidence>
<accession>A0A3L6SZB3</accession>
<keyword evidence="3" id="KW-1185">Reference proteome</keyword>
<feature type="domain" description="F-box" evidence="1">
    <location>
        <begin position="4"/>
        <end position="44"/>
    </location>
</feature>